<evidence type="ECO:0000259" key="2">
    <source>
        <dbReference type="Pfam" id="PF14129"/>
    </source>
</evidence>
<evidence type="ECO:0000313" key="4">
    <source>
        <dbReference type="Proteomes" id="UP000295278"/>
    </source>
</evidence>
<evidence type="ECO:0000313" key="3">
    <source>
        <dbReference type="EMBL" id="TDD78463.1"/>
    </source>
</evidence>
<gene>
    <name evidence="3" type="ORF">E0F89_02185</name>
</gene>
<dbReference type="AlphaFoldDB" id="A0A4R5B082"/>
<proteinExistence type="predicted"/>
<comment type="caution">
    <text evidence="3">The sequence shown here is derived from an EMBL/GenBank/DDBJ whole genome shotgun (WGS) entry which is preliminary data.</text>
</comment>
<dbReference type="EMBL" id="SMFM01000001">
    <property type="protein sequence ID" value="TDD78463.1"/>
    <property type="molecule type" value="Genomic_DNA"/>
</dbReference>
<feature type="compositionally biased region" description="Basic residues" evidence="1">
    <location>
        <begin position="117"/>
        <end position="128"/>
    </location>
</feature>
<evidence type="ECO:0000256" key="1">
    <source>
        <dbReference type="SAM" id="MobiDB-lite"/>
    </source>
</evidence>
<sequence>MRKIITFLAILTLYVSCKDEVVKKPERLIDKEVMIDVMYDLAVLEAIKYQNPASLDTFKINSRDYIYKKYKIDSLQFAKSNVYYASDYEDYKLMFEQITKRLDANKKSADSLVNLEKKKKKPLLKNNKKPAPAIGDTTKLK</sequence>
<reference evidence="3 4" key="1">
    <citation type="submission" date="2019-03" db="EMBL/GenBank/DDBJ databases">
        <title>Flavobacterium AT-3-2 sp. nov., isolated from arctic soil.</title>
        <authorList>
            <person name="Chaudhary D.K."/>
        </authorList>
    </citation>
    <scope>NUCLEOTIDE SEQUENCE [LARGE SCALE GENOMIC DNA]</scope>
    <source>
        <strain evidence="3 4">AT-3-2</strain>
    </source>
</reference>
<feature type="region of interest" description="Disordered" evidence="1">
    <location>
        <begin position="117"/>
        <end position="141"/>
    </location>
</feature>
<accession>A0A4R5B082</accession>
<dbReference type="InterPro" id="IPR025381">
    <property type="entry name" value="DUF4296"/>
</dbReference>
<feature type="domain" description="DUF4296" evidence="2">
    <location>
        <begin position="25"/>
        <end position="107"/>
    </location>
</feature>
<dbReference type="OrthoDB" id="1525222at2"/>
<dbReference type="Proteomes" id="UP000295278">
    <property type="component" value="Unassembled WGS sequence"/>
</dbReference>
<organism evidence="3 4">
    <name type="scientific">Flavobacterium caseinilyticum</name>
    <dbReference type="NCBI Taxonomy" id="2541732"/>
    <lineage>
        <taxon>Bacteria</taxon>
        <taxon>Pseudomonadati</taxon>
        <taxon>Bacteroidota</taxon>
        <taxon>Flavobacteriia</taxon>
        <taxon>Flavobacteriales</taxon>
        <taxon>Flavobacteriaceae</taxon>
        <taxon>Flavobacterium</taxon>
    </lineage>
</organism>
<dbReference type="RefSeq" id="WP_131908220.1">
    <property type="nucleotide sequence ID" value="NZ_SMFM01000001.1"/>
</dbReference>
<dbReference type="Pfam" id="PF14129">
    <property type="entry name" value="DUF4296"/>
    <property type="match status" value="1"/>
</dbReference>
<keyword evidence="4" id="KW-1185">Reference proteome</keyword>
<name>A0A4R5B082_9FLAO</name>
<protein>
    <submittedName>
        <fullName evidence="3">DUF4296 domain-containing protein</fullName>
    </submittedName>
</protein>